<organism evidence="1 2">
    <name type="scientific">Rangifer tarandus platyrhynchus</name>
    <name type="common">Svalbard reindeer</name>
    <dbReference type="NCBI Taxonomy" id="3082113"/>
    <lineage>
        <taxon>Eukaryota</taxon>
        <taxon>Metazoa</taxon>
        <taxon>Chordata</taxon>
        <taxon>Craniata</taxon>
        <taxon>Vertebrata</taxon>
        <taxon>Euteleostomi</taxon>
        <taxon>Mammalia</taxon>
        <taxon>Eutheria</taxon>
        <taxon>Laurasiatheria</taxon>
        <taxon>Artiodactyla</taxon>
        <taxon>Ruminantia</taxon>
        <taxon>Pecora</taxon>
        <taxon>Cervidae</taxon>
        <taxon>Odocoileinae</taxon>
        <taxon>Rangifer</taxon>
    </lineage>
</organism>
<gene>
    <name evidence="1" type="ORF">MRATA1EN3_LOCUS14973</name>
</gene>
<proteinExistence type="predicted"/>
<accession>A0ACB0ESU1</accession>
<name>A0ACB0ESU1_RANTA</name>
<evidence type="ECO:0000313" key="1">
    <source>
        <dbReference type="EMBL" id="CAI9703760.1"/>
    </source>
</evidence>
<reference evidence="1" key="1">
    <citation type="submission" date="2023-05" db="EMBL/GenBank/DDBJ databases">
        <authorList>
            <consortium name="ELIXIR-Norway"/>
        </authorList>
    </citation>
    <scope>NUCLEOTIDE SEQUENCE</scope>
</reference>
<sequence length="205" mass="22141">MGLAALLQGQELRLAGPRDSAPSDSQARACRRSSGAPDPGRRLFSIVASRRCQEGRARGIALRPRSGMLGRISRMPGNVASAAGWYPGFSLHFEQPPGACSTRLRRSHCLSIFHISSGSCTRRTRRPQGSSGRSGMREADSFLSACIRTTGFSSSDPGSGLNCPQGASRHSVVSLNCQTSLCITLPWFQLHEKCIYFCSADKHSR</sequence>
<evidence type="ECO:0000313" key="2">
    <source>
        <dbReference type="Proteomes" id="UP001162501"/>
    </source>
</evidence>
<dbReference type="EMBL" id="OX596110">
    <property type="protein sequence ID" value="CAI9703760.1"/>
    <property type="molecule type" value="Genomic_DNA"/>
</dbReference>
<dbReference type="Proteomes" id="UP001162501">
    <property type="component" value="Chromosome 26"/>
</dbReference>
<protein>
    <submittedName>
        <fullName evidence="1">Uncharacterized protein</fullName>
    </submittedName>
</protein>